<dbReference type="InterPro" id="IPR050469">
    <property type="entry name" value="Diguanylate_Cyclase"/>
</dbReference>
<dbReference type="EC" id="2.7.7.65" evidence="1"/>
<dbReference type="SUPFAM" id="SSF55073">
    <property type="entry name" value="Nucleotide cyclase"/>
    <property type="match status" value="1"/>
</dbReference>
<dbReference type="RefSeq" id="WP_250195534.1">
    <property type="nucleotide sequence ID" value="NZ_CP097635.1"/>
</dbReference>
<accession>A0ABY4S4A3</accession>
<feature type="domain" description="GGDEF" evidence="3">
    <location>
        <begin position="410"/>
        <end position="542"/>
    </location>
</feature>
<dbReference type="PANTHER" id="PTHR45138">
    <property type="entry name" value="REGULATORY COMPONENTS OF SENSORY TRANSDUCTION SYSTEM"/>
    <property type="match status" value="1"/>
</dbReference>
<reference evidence="4" key="1">
    <citation type="submission" date="2022-05" db="EMBL/GenBank/DDBJ databases">
        <title>An RpoN-dependent PEP-CTERM gene is involved in floc formation of an Aquincola tertiaricarbonis strain.</title>
        <authorList>
            <person name="Qiu D."/>
            <person name="Xia M."/>
        </authorList>
    </citation>
    <scope>NUCLEOTIDE SEQUENCE</scope>
    <source>
        <strain evidence="4">RN12</strain>
    </source>
</reference>
<dbReference type="InterPro" id="IPR043128">
    <property type="entry name" value="Rev_trsase/Diguanyl_cyclase"/>
</dbReference>
<dbReference type="Gene3D" id="1.25.40.10">
    <property type="entry name" value="Tetratricopeptide repeat domain"/>
    <property type="match status" value="2"/>
</dbReference>
<evidence type="ECO:0000313" key="5">
    <source>
        <dbReference type="Proteomes" id="UP001056201"/>
    </source>
</evidence>
<dbReference type="Proteomes" id="UP001056201">
    <property type="component" value="Chromosome 1"/>
</dbReference>
<dbReference type="PANTHER" id="PTHR45138:SF9">
    <property type="entry name" value="DIGUANYLATE CYCLASE DGCM-RELATED"/>
    <property type="match status" value="1"/>
</dbReference>
<dbReference type="NCBIfam" id="TIGR00254">
    <property type="entry name" value="GGDEF"/>
    <property type="match status" value="1"/>
</dbReference>
<dbReference type="Pfam" id="PF00990">
    <property type="entry name" value="GGDEF"/>
    <property type="match status" value="1"/>
</dbReference>
<dbReference type="SUPFAM" id="SSF81901">
    <property type="entry name" value="HCP-like"/>
    <property type="match status" value="1"/>
</dbReference>
<dbReference type="InterPro" id="IPR011990">
    <property type="entry name" value="TPR-like_helical_dom_sf"/>
</dbReference>
<evidence type="ECO:0000256" key="1">
    <source>
        <dbReference type="ARBA" id="ARBA00012528"/>
    </source>
</evidence>
<evidence type="ECO:0000259" key="3">
    <source>
        <dbReference type="PROSITE" id="PS50887"/>
    </source>
</evidence>
<dbReference type="SUPFAM" id="SSF48452">
    <property type="entry name" value="TPR-like"/>
    <property type="match status" value="1"/>
</dbReference>
<keyword evidence="5" id="KW-1185">Reference proteome</keyword>
<comment type="catalytic activity">
    <reaction evidence="2">
        <text>2 GTP = 3',3'-c-di-GMP + 2 diphosphate</text>
        <dbReference type="Rhea" id="RHEA:24898"/>
        <dbReference type="ChEBI" id="CHEBI:33019"/>
        <dbReference type="ChEBI" id="CHEBI:37565"/>
        <dbReference type="ChEBI" id="CHEBI:58805"/>
        <dbReference type="EC" id="2.7.7.65"/>
    </reaction>
</comment>
<name>A0ABY4S4A3_AQUTE</name>
<protein>
    <recommendedName>
        <fullName evidence="1">diguanylate cyclase</fullName>
        <ecNumber evidence="1">2.7.7.65</ecNumber>
    </recommendedName>
</protein>
<proteinExistence type="predicted"/>
<evidence type="ECO:0000313" key="4">
    <source>
        <dbReference type="EMBL" id="URI07269.1"/>
    </source>
</evidence>
<sequence length="542" mass="59232">MITLSNDEDLRLAPEVAARLDRGHACIDAMDLPAALALAQEAMTLSPGAAEHCRAQFLAARCHYFQGEFDLGALLAREARDTAVVAGEVAVQALAQTLEARCLEQAGEIGAALDQLLLTHQLVEAAPGGHAEHRTAEQYVAVTLGVTHLSLGDLEAALSWCEQAVMLARPLRNQGLLAAAIDTMACVYSALAAQARSDQRPDQALDLERQAAAASAQAMDIARRAGNERYESSALLNLVESLTLTGDTARAFELLEDWQRRHPQASGHHRAHHLGSLGFLLRATGRLAESVTAFEQARDLATDEPHRVHLTEQLALALELCGRWEEALQRYKDFHQQQLQLSTERVRRSARVAAARPDIARERARARHLASTNAELQRRTDDLSRQALEDPLTGLPNRRHVDQWLHAPGHMAAVLMIDVDHFKQVNDRHSHALGDEVLRTLGRLLQQNLRPQDVVARLGGEEFVAIVPGDADDEAVRRTAERLRTAVEQHAWHGLAEGLAVTVSVGAASPHEATSQQALLDLADRRLYEAKAQGRNRAVTAG</sequence>
<evidence type="ECO:0000256" key="2">
    <source>
        <dbReference type="ARBA" id="ARBA00034247"/>
    </source>
</evidence>
<dbReference type="Gene3D" id="3.30.70.270">
    <property type="match status" value="1"/>
</dbReference>
<organism evidence="4 5">
    <name type="scientific">Aquincola tertiaricarbonis</name>
    <dbReference type="NCBI Taxonomy" id="391953"/>
    <lineage>
        <taxon>Bacteria</taxon>
        <taxon>Pseudomonadati</taxon>
        <taxon>Pseudomonadota</taxon>
        <taxon>Betaproteobacteria</taxon>
        <taxon>Burkholderiales</taxon>
        <taxon>Sphaerotilaceae</taxon>
        <taxon>Aquincola</taxon>
    </lineage>
</organism>
<dbReference type="InterPro" id="IPR000160">
    <property type="entry name" value="GGDEF_dom"/>
</dbReference>
<dbReference type="SMART" id="SM00267">
    <property type="entry name" value="GGDEF"/>
    <property type="match status" value="1"/>
</dbReference>
<dbReference type="PROSITE" id="PS50887">
    <property type="entry name" value="GGDEF"/>
    <property type="match status" value="1"/>
</dbReference>
<dbReference type="CDD" id="cd01949">
    <property type="entry name" value="GGDEF"/>
    <property type="match status" value="1"/>
</dbReference>
<dbReference type="InterPro" id="IPR029787">
    <property type="entry name" value="Nucleotide_cyclase"/>
</dbReference>
<dbReference type="EMBL" id="CP097635">
    <property type="protein sequence ID" value="URI07269.1"/>
    <property type="molecule type" value="Genomic_DNA"/>
</dbReference>
<gene>
    <name evidence="4" type="ORF">MW290_01175</name>
</gene>